<keyword evidence="1" id="KW-0732">Signal</keyword>
<dbReference type="Proteomes" id="UP000193866">
    <property type="component" value="Unassembled WGS sequence"/>
</dbReference>
<feature type="signal peptide" evidence="1">
    <location>
        <begin position="1"/>
        <end position="29"/>
    </location>
</feature>
<dbReference type="Pfam" id="PF08237">
    <property type="entry name" value="PE-PPE"/>
    <property type="match status" value="1"/>
</dbReference>
<dbReference type="Gene3D" id="3.40.50.1820">
    <property type="entry name" value="alpha/beta hydrolase"/>
    <property type="match status" value="1"/>
</dbReference>
<dbReference type="InterPro" id="IPR013228">
    <property type="entry name" value="PE-PPE_C"/>
</dbReference>
<reference evidence="3 4" key="1">
    <citation type="submission" date="2016-01" db="EMBL/GenBank/DDBJ databases">
        <title>The new phylogeny of the genus Mycobacterium.</title>
        <authorList>
            <person name="Tarcisio F."/>
            <person name="Conor M."/>
            <person name="Antonella G."/>
            <person name="Elisabetta G."/>
            <person name="Giulia F.S."/>
            <person name="Sara T."/>
            <person name="Anna F."/>
            <person name="Clotilde B."/>
            <person name="Roberto B."/>
            <person name="Veronica D.S."/>
            <person name="Fabio R."/>
            <person name="Monica P."/>
            <person name="Olivier J."/>
            <person name="Enrico T."/>
            <person name="Nicola S."/>
        </authorList>
    </citation>
    <scope>NUCLEOTIDE SEQUENCE [LARGE SCALE GENOMIC DNA]</scope>
    <source>
        <strain evidence="3 4">DSM 45394</strain>
    </source>
</reference>
<feature type="chain" id="PRO_5013230710" description="PE-PPE domain-containing protein" evidence="1">
    <location>
        <begin position="30"/>
        <end position="444"/>
    </location>
</feature>
<dbReference type="EMBL" id="LQPG01000011">
    <property type="protein sequence ID" value="ORW12310.1"/>
    <property type="molecule type" value="Genomic_DNA"/>
</dbReference>
<feature type="domain" description="PE-PPE" evidence="2">
    <location>
        <begin position="92"/>
        <end position="328"/>
    </location>
</feature>
<evidence type="ECO:0000259" key="2">
    <source>
        <dbReference type="Pfam" id="PF08237"/>
    </source>
</evidence>
<evidence type="ECO:0000313" key="4">
    <source>
        <dbReference type="Proteomes" id="UP000193866"/>
    </source>
</evidence>
<protein>
    <recommendedName>
        <fullName evidence="2">PE-PPE domain-containing protein</fullName>
    </recommendedName>
</protein>
<dbReference type="SUPFAM" id="SSF53474">
    <property type="entry name" value="alpha/beta-Hydrolases"/>
    <property type="match status" value="1"/>
</dbReference>
<dbReference type="STRING" id="1108812.AWC16_07760"/>
<dbReference type="InterPro" id="IPR029058">
    <property type="entry name" value="AB_hydrolase_fold"/>
</dbReference>
<evidence type="ECO:0000256" key="1">
    <source>
        <dbReference type="SAM" id="SignalP"/>
    </source>
</evidence>
<proteinExistence type="predicted"/>
<organism evidence="3 4">
    <name type="scientific">Mycolicibacter longobardus</name>
    <dbReference type="NCBI Taxonomy" id="1108812"/>
    <lineage>
        <taxon>Bacteria</taxon>
        <taxon>Bacillati</taxon>
        <taxon>Actinomycetota</taxon>
        <taxon>Actinomycetes</taxon>
        <taxon>Mycobacteriales</taxon>
        <taxon>Mycobacteriaceae</taxon>
        <taxon>Mycolicibacter</taxon>
    </lineage>
</organism>
<evidence type="ECO:0000313" key="3">
    <source>
        <dbReference type="EMBL" id="ORW12310.1"/>
    </source>
</evidence>
<dbReference type="RefSeq" id="WP_085263948.1">
    <property type="nucleotide sequence ID" value="NZ_JACKVG010000015.1"/>
</dbReference>
<keyword evidence="4" id="KW-1185">Reference proteome</keyword>
<comment type="caution">
    <text evidence="3">The sequence shown here is derived from an EMBL/GenBank/DDBJ whole genome shotgun (WGS) entry which is preliminary data.</text>
</comment>
<sequence>MRLRRRVGHLLVIALLIGLLAAVPQPASASTAAAPVRIPVRLTDSVTESLPVDADGVLTALILGGTFMPRPSARWLDAVIADYINPATGDSYSPVTVEYPATLASYSFPDGFANLSNAMAQQLANHPDDPFLIAGYSQGSAIVTLMKLQLMEMEAAERPDVTFLLLGSGDRPNGGIFSRFSDEVPTFNPDSIGYFLGTQPTDGGIRTIDIAHQYELTSDLPRYPLNLVATLNAFLGLIYSHAAYANGPLPFEFPAVWPESMPLAGPFADEYVLGSMDIVKQTTGDTDFYFIPVDMLPLLGPLRTLGVPDSLLNIVQPALQVIVEAGYDRSVDFGEPALAGLIPVLDPVTFSLQFARAVAQGADNAAGLLGINLPFSAEVQDLLTLWTARSAELIGEPYYVLANTVNELFPLALGGGAIDLSGNGLLDPLMEVLGALIGPFTSGE</sequence>
<name>A0A1X1YMQ3_9MYCO</name>
<accession>A0A1X1YMQ3</accession>
<dbReference type="AlphaFoldDB" id="A0A1X1YMQ3"/>
<dbReference type="OrthoDB" id="4568361at2"/>
<gene>
    <name evidence="3" type="ORF">AWC16_07760</name>
</gene>